<dbReference type="HOGENOM" id="CLU_1322169_0_0_1"/>
<sequence length="216" mass="24326">MNANYQLDYIEGIPAKCPVIGCPAQLPPQQLLAHLLMLHRPEDSMQELGDEWQNICELDLFELSPGSNHVVDAIAYAGSGKANRSRPIGQELQLLHHLPILVMLYVRPPKVNVEQQYILYLVAPVASRRVRAHVSLLSEWDGSELRGMRCLRNYLDAPLNDSEELLHCNMDYLIYKATDVWKHSTAGAMCTIQLSVVLLGEPNLFEVPDDQQEQSA</sequence>
<name>B4JZC3_DROGR</name>
<accession>B4JZC3</accession>
<dbReference type="OMA" id="HRPEDSM"/>
<dbReference type="Pfam" id="PF15866">
    <property type="entry name" value="DUF4729"/>
    <property type="match status" value="1"/>
</dbReference>
<dbReference type="PhylomeDB" id="B4JZC3"/>
<organism evidence="3">
    <name type="scientific">Drosophila grimshawi</name>
    <name type="common">Hawaiian fruit fly</name>
    <name type="synonym">Idiomyia grimshawi</name>
    <dbReference type="NCBI Taxonomy" id="7222"/>
    <lineage>
        <taxon>Eukaryota</taxon>
        <taxon>Metazoa</taxon>
        <taxon>Ecdysozoa</taxon>
        <taxon>Arthropoda</taxon>
        <taxon>Hexapoda</taxon>
        <taxon>Insecta</taxon>
        <taxon>Pterygota</taxon>
        <taxon>Neoptera</taxon>
        <taxon>Endopterygota</taxon>
        <taxon>Diptera</taxon>
        <taxon>Brachycera</taxon>
        <taxon>Muscomorpha</taxon>
        <taxon>Ephydroidea</taxon>
        <taxon>Drosophilidae</taxon>
        <taxon>Drosophila</taxon>
        <taxon>Hawaiian Drosophila</taxon>
    </lineage>
</organism>
<gene>
    <name evidence="2" type="primary">Dgri\GH25113</name>
    <name evidence="2" type="ORF">Dgri_GH25113</name>
</gene>
<feature type="domain" description="DUF4729" evidence="1">
    <location>
        <begin position="16"/>
        <end position="180"/>
    </location>
</feature>
<dbReference type="AlphaFoldDB" id="B4JZC3"/>
<evidence type="ECO:0000313" key="3">
    <source>
        <dbReference type="Proteomes" id="UP000001070"/>
    </source>
</evidence>
<evidence type="ECO:0000259" key="1">
    <source>
        <dbReference type="Pfam" id="PF15866"/>
    </source>
</evidence>
<proteinExistence type="predicted"/>
<dbReference type="InParanoid" id="B4JZC3"/>
<protein>
    <submittedName>
        <fullName evidence="2">GH25113</fullName>
    </submittedName>
</protein>
<evidence type="ECO:0000313" key="2">
    <source>
        <dbReference type="EMBL" id="EDV94045.1"/>
    </source>
</evidence>
<dbReference type="OrthoDB" id="7812632at2759"/>
<dbReference type="eggNOG" id="ENOG502T90N">
    <property type="taxonomic scope" value="Eukaryota"/>
</dbReference>
<dbReference type="Proteomes" id="UP000001070">
    <property type="component" value="Unassembled WGS sequence"/>
</dbReference>
<dbReference type="InterPro" id="IPR031732">
    <property type="entry name" value="DUF4729"/>
</dbReference>
<dbReference type="EMBL" id="CH916379">
    <property type="protein sequence ID" value="EDV94045.1"/>
    <property type="molecule type" value="Genomic_DNA"/>
</dbReference>
<keyword evidence="3" id="KW-1185">Reference proteome</keyword>
<dbReference type="KEGG" id="dgr:6570065"/>
<reference evidence="2 3" key="1">
    <citation type="journal article" date="2007" name="Nature">
        <title>Evolution of genes and genomes on the Drosophila phylogeny.</title>
        <authorList>
            <consortium name="Drosophila 12 Genomes Consortium"/>
            <person name="Clark A.G."/>
            <person name="Eisen M.B."/>
            <person name="Smith D.R."/>
            <person name="Bergman C.M."/>
            <person name="Oliver B."/>
            <person name="Markow T.A."/>
            <person name="Kaufman T.C."/>
            <person name="Kellis M."/>
            <person name="Gelbart W."/>
            <person name="Iyer V.N."/>
            <person name="Pollard D.A."/>
            <person name="Sackton T.B."/>
            <person name="Larracuente A.M."/>
            <person name="Singh N.D."/>
            <person name="Abad J.P."/>
            <person name="Abt D.N."/>
            <person name="Adryan B."/>
            <person name="Aguade M."/>
            <person name="Akashi H."/>
            <person name="Anderson W.W."/>
            <person name="Aquadro C.F."/>
            <person name="Ardell D.H."/>
            <person name="Arguello R."/>
            <person name="Artieri C.G."/>
            <person name="Barbash D.A."/>
            <person name="Barker D."/>
            <person name="Barsanti P."/>
            <person name="Batterham P."/>
            <person name="Batzoglou S."/>
            <person name="Begun D."/>
            <person name="Bhutkar A."/>
            <person name="Blanco E."/>
            <person name="Bosak S.A."/>
            <person name="Bradley R.K."/>
            <person name="Brand A.D."/>
            <person name="Brent M.R."/>
            <person name="Brooks A.N."/>
            <person name="Brown R.H."/>
            <person name="Butlin R.K."/>
            <person name="Caggese C."/>
            <person name="Calvi B.R."/>
            <person name="Bernardo de Carvalho A."/>
            <person name="Caspi A."/>
            <person name="Castrezana S."/>
            <person name="Celniker S.E."/>
            <person name="Chang J.L."/>
            <person name="Chapple C."/>
            <person name="Chatterji S."/>
            <person name="Chinwalla A."/>
            <person name="Civetta A."/>
            <person name="Clifton S.W."/>
            <person name="Comeron J.M."/>
            <person name="Costello J.C."/>
            <person name="Coyne J.A."/>
            <person name="Daub J."/>
            <person name="David R.G."/>
            <person name="Delcher A.L."/>
            <person name="Delehaunty K."/>
            <person name="Do C.B."/>
            <person name="Ebling H."/>
            <person name="Edwards K."/>
            <person name="Eickbush T."/>
            <person name="Evans J.D."/>
            <person name="Filipski A."/>
            <person name="Findeiss S."/>
            <person name="Freyhult E."/>
            <person name="Fulton L."/>
            <person name="Fulton R."/>
            <person name="Garcia A.C."/>
            <person name="Gardiner A."/>
            <person name="Garfield D.A."/>
            <person name="Garvin B.E."/>
            <person name="Gibson G."/>
            <person name="Gilbert D."/>
            <person name="Gnerre S."/>
            <person name="Godfrey J."/>
            <person name="Good R."/>
            <person name="Gotea V."/>
            <person name="Gravely B."/>
            <person name="Greenberg A.J."/>
            <person name="Griffiths-Jones S."/>
            <person name="Gross S."/>
            <person name="Guigo R."/>
            <person name="Gustafson E.A."/>
            <person name="Haerty W."/>
            <person name="Hahn M.W."/>
            <person name="Halligan D.L."/>
            <person name="Halpern A.L."/>
            <person name="Halter G.M."/>
            <person name="Han M.V."/>
            <person name="Heger A."/>
            <person name="Hillier L."/>
            <person name="Hinrichs A.S."/>
            <person name="Holmes I."/>
            <person name="Hoskins R.A."/>
            <person name="Hubisz M.J."/>
            <person name="Hultmark D."/>
            <person name="Huntley M.A."/>
            <person name="Jaffe D.B."/>
            <person name="Jagadeeshan S."/>
            <person name="Jeck W.R."/>
            <person name="Johnson J."/>
            <person name="Jones C.D."/>
            <person name="Jordan W.C."/>
            <person name="Karpen G.H."/>
            <person name="Kataoka E."/>
            <person name="Keightley P.D."/>
            <person name="Kheradpour P."/>
            <person name="Kirkness E.F."/>
            <person name="Koerich L.B."/>
            <person name="Kristiansen K."/>
            <person name="Kudrna D."/>
            <person name="Kulathinal R.J."/>
            <person name="Kumar S."/>
            <person name="Kwok R."/>
            <person name="Lander E."/>
            <person name="Langley C.H."/>
            <person name="Lapoint R."/>
            <person name="Lazzaro B.P."/>
            <person name="Lee S.J."/>
            <person name="Levesque L."/>
            <person name="Li R."/>
            <person name="Lin C.F."/>
            <person name="Lin M.F."/>
            <person name="Lindblad-Toh K."/>
            <person name="Llopart A."/>
            <person name="Long M."/>
            <person name="Low L."/>
            <person name="Lozovsky E."/>
            <person name="Lu J."/>
            <person name="Luo M."/>
            <person name="Machado C.A."/>
            <person name="Makalowski W."/>
            <person name="Marzo M."/>
            <person name="Matsuda M."/>
            <person name="Matzkin L."/>
            <person name="McAllister B."/>
            <person name="McBride C.S."/>
            <person name="McKernan B."/>
            <person name="McKernan K."/>
            <person name="Mendez-Lago M."/>
            <person name="Minx P."/>
            <person name="Mollenhauer M.U."/>
            <person name="Montooth K."/>
            <person name="Mount S.M."/>
            <person name="Mu X."/>
            <person name="Myers E."/>
            <person name="Negre B."/>
            <person name="Newfeld S."/>
            <person name="Nielsen R."/>
            <person name="Noor M.A."/>
            <person name="O'Grady P."/>
            <person name="Pachter L."/>
            <person name="Papaceit M."/>
            <person name="Parisi M.J."/>
            <person name="Parisi M."/>
            <person name="Parts L."/>
            <person name="Pedersen J.S."/>
            <person name="Pesole G."/>
            <person name="Phillippy A.M."/>
            <person name="Ponting C.P."/>
            <person name="Pop M."/>
            <person name="Porcelli D."/>
            <person name="Powell J.R."/>
            <person name="Prohaska S."/>
            <person name="Pruitt K."/>
            <person name="Puig M."/>
            <person name="Quesneville H."/>
            <person name="Ram K.R."/>
            <person name="Rand D."/>
            <person name="Rasmussen M.D."/>
            <person name="Reed L.K."/>
            <person name="Reenan R."/>
            <person name="Reily A."/>
            <person name="Remington K.A."/>
            <person name="Rieger T.T."/>
            <person name="Ritchie M.G."/>
            <person name="Robin C."/>
            <person name="Rogers Y.H."/>
            <person name="Rohde C."/>
            <person name="Rozas J."/>
            <person name="Rubenfield M.J."/>
            <person name="Ruiz A."/>
            <person name="Russo S."/>
            <person name="Salzberg S.L."/>
            <person name="Sanchez-Gracia A."/>
            <person name="Saranga D.J."/>
            <person name="Sato H."/>
            <person name="Schaeffer S.W."/>
            <person name="Schatz M.C."/>
            <person name="Schlenke T."/>
            <person name="Schwartz R."/>
            <person name="Segarra C."/>
            <person name="Singh R.S."/>
            <person name="Sirot L."/>
            <person name="Sirota M."/>
            <person name="Sisneros N.B."/>
            <person name="Smith C.D."/>
            <person name="Smith T.F."/>
            <person name="Spieth J."/>
            <person name="Stage D.E."/>
            <person name="Stark A."/>
            <person name="Stephan W."/>
            <person name="Strausberg R.L."/>
            <person name="Strempel S."/>
            <person name="Sturgill D."/>
            <person name="Sutton G."/>
            <person name="Sutton G.G."/>
            <person name="Tao W."/>
            <person name="Teichmann S."/>
            <person name="Tobari Y.N."/>
            <person name="Tomimura Y."/>
            <person name="Tsolas J.M."/>
            <person name="Valente V.L."/>
            <person name="Venter E."/>
            <person name="Venter J.C."/>
            <person name="Vicario S."/>
            <person name="Vieira F.G."/>
            <person name="Vilella A.J."/>
            <person name="Villasante A."/>
            <person name="Walenz B."/>
            <person name="Wang J."/>
            <person name="Wasserman M."/>
            <person name="Watts T."/>
            <person name="Wilson D."/>
            <person name="Wilson R.K."/>
            <person name="Wing R.A."/>
            <person name="Wolfner M.F."/>
            <person name="Wong A."/>
            <person name="Wong G.K."/>
            <person name="Wu C.I."/>
            <person name="Wu G."/>
            <person name="Yamamoto D."/>
            <person name="Yang H.P."/>
            <person name="Yang S.P."/>
            <person name="Yorke J.A."/>
            <person name="Yoshida K."/>
            <person name="Zdobnov E."/>
            <person name="Zhang P."/>
            <person name="Zhang Y."/>
            <person name="Zimin A.V."/>
            <person name="Baldwin J."/>
            <person name="Abdouelleil A."/>
            <person name="Abdulkadir J."/>
            <person name="Abebe A."/>
            <person name="Abera B."/>
            <person name="Abreu J."/>
            <person name="Acer S.C."/>
            <person name="Aftuck L."/>
            <person name="Alexander A."/>
            <person name="An P."/>
            <person name="Anderson E."/>
            <person name="Anderson S."/>
            <person name="Arachi H."/>
            <person name="Azer M."/>
            <person name="Bachantsang P."/>
            <person name="Barry A."/>
            <person name="Bayul T."/>
            <person name="Berlin A."/>
            <person name="Bessette D."/>
            <person name="Bloom T."/>
            <person name="Blye J."/>
            <person name="Boguslavskiy L."/>
            <person name="Bonnet C."/>
            <person name="Boukhgalter B."/>
            <person name="Bourzgui I."/>
            <person name="Brown A."/>
            <person name="Cahill P."/>
            <person name="Channer S."/>
            <person name="Cheshatsang Y."/>
            <person name="Chuda L."/>
            <person name="Citroen M."/>
            <person name="Collymore A."/>
            <person name="Cooke P."/>
            <person name="Costello M."/>
            <person name="D'Aco K."/>
            <person name="Daza R."/>
            <person name="De Haan G."/>
            <person name="DeGray S."/>
            <person name="DeMaso C."/>
            <person name="Dhargay N."/>
            <person name="Dooley K."/>
            <person name="Dooley E."/>
            <person name="Doricent M."/>
            <person name="Dorje P."/>
            <person name="Dorjee K."/>
            <person name="Dupes A."/>
            <person name="Elong R."/>
            <person name="Falk J."/>
            <person name="Farina A."/>
            <person name="Faro S."/>
            <person name="Ferguson D."/>
            <person name="Fisher S."/>
            <person name="Foley C.D."/>
            <person name="Franke A."/>
            <person name="Friedrich D."/>
            <person name="Gadbois L."/>
            <person name="Gearin G."/>
            <person name="Gearin C.R."/>
            <person name="Giannoukos G."/>
            <person name="Goode T."/>
            <person name="Graham J."/>
            <person name="Grandbois E."/>
            <person name="Grewal S."/>
            <person name="Gyaltsen K."/>
            <person name="Hafez N."/>
            <person name="Hagos B."/>
            <person name="Hall J."/>
            <person name="Henson C."/>
            <person name="Hollinger A."/>
            <person name="Honan T."/>
            <person name="Huard M.D."/>
            <person name="Hughes L."/>
            <person name="Hurhula B."/>
            <person name="Husby M.E."/>
            <person name="Kamat A."/>
            <person name="Kanga B."/>
            <person name="Kashin S."/>
            <person name="Khazanovich D."/>
            <person name="Kisner P."/>
            <person name="Lance K."/>
            <person name="Lara M."/>
            <person name="Lee W."/>
            <person name="Lennon N."/>
            <person name="Letendre F."/>
            <person name="LeVine R."/>
            <person name="Lipovsky A."/>
            <person name="Liu X."/>
            <person name="Liu J."/>
            <person name="Liu S."/>
            <person name="Lokyitsang T."/>
            <person name="Lokyitsang Y."/>
            <person name="Lubonja R."/>
            <person name="Lui A."/>
            <person name="MacDonald P."/>
            <person name="Magnisalis V."/>
            <person name="Maru K."/>
            <person name="Matthews C."/>
            <person name="McCusker W."/>
            <person name="McDonough S."/>
            <person name="Mehta T."/>
            <person name="Meldrim J."/>
            <person name="Meneus L."/>
            <person name="Mihai O."/>
            <person name="Mihalev A."/>
            <person name="Mihova T."/>
            <person name="Mittelman R."/>
            <person name="Mlenga V."/>
            <person name="Montmayeur A."/>
            <person name="Mulrain L."/>
            <person name="Navidi A."/>
            <person name="Naylor J."/>
            <person name="Negash T."/>
            <person name="Nguyen T."/>
            <person name="Nguyen N."/>
            <person name="Nicol R."/>
            <person name="Norbu C."/>
            <person name="Norbu N."/>
            <person name="Novod N."/>
            <person name="O'Neill B."/>
            <person name="Osman S."/>
            <person name="Markiewicz E."/>
            <person name="Oyono O.L."/>
            <person name="Patti C."/>
            <person name="Phunkhang P."/>
            <person name="Pierre F."/>
            <person name="Priest M."/>
            <person name="Raghuraman S."/>
            <person name="Rege F."/>
            <person name="Reyes R."/>
            <person name="Rise C."/>
            <person name="Rogov P."/>
            <person name="Ross K."/>
            <person name="Ryan E."/>
            <person name="Settipalli S."/>
            <person name="Shea T."/>
            <person name="Sherpa N."/>
            <person name="Shi L."/>
            <person name="Shih D."/>
            <person name="Sparrow T."/>
            <person name="Spaulding J."/>
            <person name="Stalker J."/>
            <person name="Stange-Thomann N."/>
            <person name="Stavropoulos S."/>
            <person name="Stone C."/>
            <person name="Strader C."/>
            <person name="Tesfaye S."/>
            <person name="Thomson T."/>
            <person name="Thoulutsang Y."/>
            <person name="Thoulutsang D."/>
            <person name="Topham K."/>
            <person name="Topping I."/>
            <person name="Tsamla T."/>
            <person name="Vassiliev H."/>
            <person name="Vo A."/>
            <person name="Wangchuk T."/>
            <person name="Wangdi T."/>
            <person name="Weiand M."/>
            <person name="Wilkinson J."/>
            <person name="Wilson A."/>
            <person name="Yadav S."/>
            <person name="Young G."/>
            <person name="Yu Q."/>
            <person name="Zembek L."/>
            <person name="Zhong D."/>
            <person name="Zimmer A."/>
            <person name="Zwirko Z."/>
            <person name="Jaffe D.B."/>
            <person name="Alvarez P."/>
            <person name="Brockman W."/>
            <person name="Butler J."/>
            <person name="Chin C."/>
            <person name="Gnerre S."/>
            <person name="Grabherr M."/>
            <person name="Kleber M."/>
            <person name="Mauceli E."/>
            <person name="MacCallum I."/>
        </authorList>
    </citation>
    <scope>NUCLEOTIDE SEQUENCE [LARGE SCALE GENOMIC DNA]</scope>
    <source>
        <strain evidence="3">Tucson 15287-2541.00</strain>
    </source>
</reference>